<comment type="caution">
    <text evidence="1">The sequence shown here is derived from an EMBL/GenBank/DDBJ whole genome shotgun (WGS) entry which is preliminary data.</text>
</comment>
<name>A0A1F8B5Z8_9BACT</name>
<organism evidence="1 2">
    <name type="scientific">Candidatus Woesebacteria bacterium RIFCSPLOWO2_01_FULL_39_10</name>
    <dbReference type="NCBI Taxonomy" id="1802516"/>
    <lineage>
        <taxon>Bacteria</taxon>
        <taxon>Candidatus Woeseibacteriota</taxon>
    </lineage>
</organism>
<evidence type="ECO:0000313" key="1">
    <source>
        <dbReference type="EMBL" id="OGM59330.1"/>
    </source>
</evidence>
<proteinExistence type="predicted"/>
<dbReference type="STRING" id="1802516.A3A75_01845"/>
<evidence type="ECO:0000313" key="2">
    <source>
        <dbReference type="Proteomes" id="UP000179018"/>
    </source>
</evidence>
<gene>
    <name evidence="1" type="ORF">A3A75_01845</name>
</gene>
<sequence length="94" mass="11355">MKYDFDYSKGKDLILREVRGVGFKDIIEEINKGRVLDNIDHFNKKKYPNQKIFIVRVKDKVYAVPYVIDKIRKVKYLKTIYPSRVLKKKYIKKL</sequence>
<dbReference type="AlphaFoldDB" id="A0A1F8B5Z8"/>
<protein>
    <recommendedName>
        <fullName evidence="3">Toxin</fullName>
    </recommendedName>
</protein>
<accession>A0A1F8B5Z8</accession>
<dbReference type="Proteomes" id="UP000179018">
    <property type="component" value="Unassembled WGS sequence"/>
</dbReference>
<reference evidence="1 2" key="1">
    <citation type="journal article" date="2016" name="Nat. Commun.">
        <title>Thousands of microbial genomes shed light on interconnected biogeochemical processes in an aquifer system.</title>
        <authorList>
            <person name="Anantharaman K."/>
            <person name="Brown C.T."/>
            <person name="Hug L.A."/>
            <person name="Sharon I."/>
            <person name="Castelle C.J."/>
            <person name="Probst A.J."/>
            <person name="Thomas B.C."/>
            <person name="Singh A."/>
            <person name="Wilkins M.J."/>
            <person name="Karaoz U."/>
            <person name="Brodie E.L."/>
            <person name="Williams K.H."/>
            <person name="Hubbard S.S."/>
            <person name="Banfield J.F."/>
        </authorList>
    </citation>
    <scope>NUCLEOTIDE SEQUENCE [LARGE SCALE GENOMIC DNA]</scope>
</reference>
<evidence type="ECO:0008006" key="3">
    <source>
        <dbReference type="Google" id="ProtNLM"/>
    </source>
</evidence>
<dbReference type="EMBL" id="MGHC01000023">
    <property type="protein sequence ID" value="OGM59330.1"/>
    <property type="molecule type" value="Genomic_DNA"/>
</dbReference>